<accession>A0A061DDB2</accession>
<dbReference type="Proteomes" id="UP000033188">
    <property type="component" value="Chromosome 3"/>
</dbReference>
<dbReference type="KEGG" id="bbig:BBBOND_0300250"/>
<feature type="region of interest" description="Disordered" evidence="1">
    <location>
        <begin position="1"/>
        <end position="24"/>
    </location>
</feature>
<evidence type="ECO:0000256" key="2">
    <source>
        <dbReference type="SAM" id="Phobius"/>
    </source>
</evidence>
<feature type="transmembrane region" description="Helical" evidence="2">
    <location>
        <begin position="26"/>
        <end position="51"/>
    </location>
</feature>
<feature type="compositionally biased region" description="Polar residues" evidence="1">
    <location>
        <begin position="14"/>
        <end position="23"/>
    </location>
</feature>
<dbReference type="RefSeq" id="XP_012768306.1">
    <property type="nucleotide sequence ID" value="XM_012912852.1"/>
</dbReference>
<organism evidence="3 4">
    <name type="scientific">Babesia bigemina</name>
    <dbReference type="NCBI Taxonomy" id="5866"/>
    <lineage>
        <taxon>Eukaryota</taxon>
        <taxon>Sar</taxon>
        <taxon>Alveolata</taxon>
        <taxon>Apicomplexa</taxon>
        <taxon>Aconoidasida</taxon>
        <taxon>Piroplasmida</taxon>
        <taxon>Babesiidae</taxon>
        <taxon>Babesia</taxon>
    </lineage>
</organism>
<dbReference type="VEuPathDB" id="PiroplasmaDB:BBBOND_0300250"/>
<keyword evidence="4" id="KW-1185">Reference proteome</keyword>
<dbReference type="EMBL" id="LK391709">
    <property type="protein sequence ID" value="CDR96120.1"/>
    <property type="molecule type" value="Genomic_DNA"/>
</dbReference>
<dbReference type="GeneID" id="24564661"/>
<protein>
    <submittedName>
        <fullName evidence="3">Uncharacterized protein</fullName>
    </submittedName>
</protein>
<dbReference type="AlphaFoldDB" id="A0A061DDB2"/>
<gene>
    <name evidence="3" type="ORF">BBBOND_0300250</name>
</gene>
<evidence type="ECO:0000256" key="1">
    <source>
        <dbReference type="SAM" id="MobiDB-lite"/>
    </source>
</evidence>
<sequence length="68" mass="7709">MQRSPGSPSLPLVEQQTGQRSPSNPIPYIIVPVALVIIVIIVICVMIYFCIRPFHRSNDCIDYQSHEQ</sequence>
<evidence type="ECO:0000313" key="3">
    <source>
        <dbReference type="EMBL" id="CDR96120.1"/>
    </source>
</evidence>
<keyword evidence="2" id="KW-0472">Membrane</keyword>
<evidence type="ECO:0000313" key="4">
    <source>
        <dbReference type="Proteomes" id="UP000033188"/>
    </source>
</evidence>
<keyword evidence="2" id="KW-0812">Transmembrane</keyword>
<name>A0A061DDB2_BABBI</name>
<proteinExistence type="predicted"/>
<reference evidence="4" key="1">
    <citation type="journal article" date="2014" name="Nucleic Acids Res.">
        <title>The evolutionary dynamics of variant antigen genes in Babesia reveal a history of genomic innovation underlying host-parasite interaction.</title>
        <authorList>
            <person name="Jackson A.P."/>
            <person name="Otto T.D."/>
            <person name="Darby A."/>
            <person name="Ramaprasad A."/>
            <person name="Xia D."/>
            <person name="Echaide I.E."/>
            <person name="Farber M."/>
            <person name="Gahlot S."/>
            <person name="Gamble J."/>
            <person name="Gupta D."/>
            <person name="Gupta Y."/>
            <person name="Jackson L."/>
            <person name="Malandrin L."/>
            <person name="Malas T.B."/>
            <person name="Moussa E."/>
            <person name="Nair M."/>
            <person name="Reid A.J."/>
            <person name="Sanders M."/>
            <person name="Sharma J."/>
            <person name="Tracey A."/>
            <person name="Quail M.A."/>
            <person name="Weir W."/>
            <person name="Wastling J.M."/>
            <person name="Hall N."/>
            <person name="Willadsen P."/>
            <person name="Lingelbach K."/>
            <person name="Shiels B."/>
            <person name="Tait A."/>
            <person name="Berriman M."/>
            <person name="Allred D.R."/>
            <person name="Pain A."/>
        </authorList>
    </citation>
    <scope>NUCLEOTIDE SEQUENCE [LARGE SCALE GENOMIC DNA]</scope>
    <source>
        <strain evidence="4">Bond</strain>
    </source>
</reference>
<keyword evidence="2" id="KW-1133">Transmembrane helix</keyword>